<dbReference type="Pfam" id="PF13663">
    <property type="entry name" value="DUF4148"/>
    <property type="match status" value="1"/>
</dbReference>
<gene>
    <name evidence="2" type="ORF">H3V53_25390</name>
</gene>
<dbReference type="EMBL" id="JACFYJ010000050">
    <property type="protein sequence ID" value="MEI6000407.1"/>
    <property type="molecule type" value="Genomic_DNA"/>
</dbReference>
<dbReference type="InterPro" id="IPR025421">
    <property type="entry name" value="DUF4148"/>
</dbReference>
<accession>A0ABU8IXM3</accession>
<keyword evidence="1" id="KW-0732">Signal</keyword>
<comment type="caution">
    <text evidence="2">The sequence shown here is derived from an EMBL/GenBank/DDBJ whole genome shotgun (WGS) entry which is preliminary data.</text>
</comment>
<feature type="chain" id="PRO_5045176801" evidence="1">
    <location>
        <begin position="23"/>
        <end position="91"/>
    </location>
</feature>
<organism evidence="2 3">
    <name type="scientific">Paraburkholderia bengalensis</name>
    <dbReference type="NCBI Taxonomy" id="2747562"/>
    <lineage>
        <taxon>Bacteria</taxon>
        <taxon>Pseudomonadati</taxon>
        <taxon>Pseudomonadota</taxon>
        <taxon>Betaproteobacteria</taxon>
        <taxon>Burkholderiales</taxon>
        <taxon>Burkholderiaceae</taxon>
        <taxon>Paraburkholderia</taxon>
    </lineage>
</organism>
<name>A0ABU8IXM3_9BURK</name>
<feature type="signal peptide" evidence="1">
    <location>
        <begin position="1"/>
        <end position="22"/>
    </location>
</feature>
<keyword evidence="3" id="KW-1185">Reference proteome</keyword>
<dbReference type="Proteomes" id="UP001386437">
    <property type="component" value="Unassembled WGS sequence"/>
</dbReference>
<dbReference type="RefSeq" id="WP_336600341.1">
    <property type="nucleotide sequence ID" value="NZ_JACFYJ010000050.1"/>
</dbReference>
<reference evidence="2 3" key="1">
    <citation type="journal article" date="2022" name="Arch. Microbiol.">
        <title>Paraburkholderia bengalensis sp. nov. isolated from roots of Oryza sativa, IR64.</title>
        <authorList>
            <person name="Nag P."/>
            <person name="Mondal N."/>
            <person name="Sarkar J."/>
            <person name="Das S."/>
        </authorList>
    </citation>
    <scope>NUCLEOTIDE SEQUENCE [LARGE SCALE GENOMIC DNA]</scope>
    <source>
        <strain evidence="2 3">IR64_4_BI</strain>
    </source>
</reference>
<evidence type="ECO:0000256" key="1">
    <source>
        <dbReference type="SAM" id="SignalP"/>
    </source>
</evidence>
<proteinExistence type="predicted"/>
<protein>
    <submittedName>
        <fullName evidence="2">DUF4148 domain-containing protein</fullName>
    </submittedName>
</protein>
<evidence type="ECO:0000313" key="3">
    <source>
        <dbReference type="Proteomes" id="UP001386437"/>
    </source>
</evidence>
<sequence>MKTLICRSLALGFMALPLLSFAQSTAGLTRAQNYDQLVRLGQAGYVPSAGDDAHYPDDLRAAEAHVAVQDAARALLHKSLVRELSPPTAQG</sequence>
<evidence type="ECO:0000313" key="2">
    <source>
        <dbReference type="EMBL" id="MEI6000407.1"/>
    </source>
</evidence>